<dbReference type="NCBIfam" id="TIGR01847">
    <property type="entry name" value="bacteriocin_sig"/>
    <property type="match status" value="1"/>
</dbReference>
<keyword evidence="1" id="KW-0812">Transmembrane</keyword>
<keyword evidence="1" id="KW-0472">Membrane</keyword>
<keyword evidence="1" id="KW-1133">Transmembrane helix</keyword>
<evidence type="ECO:0000313" key="2">
    <source>
        <dbReference type="EMBL" id="MDC8832368.1"/>
    </source>
</evidence>
<gene>
    <name evidence="2" type="ORF">OIK42_16555</name>
</gene>
<evidence type="ECO:0000256" key="1">
    <source>
        <dbReference type="SAM" id="Phobius"/>
    </source>
</evidence>
<dbReference type="Proteomes" id="UP001218788">
    <property type="component" value="Unassembled WGS sequence"/>
</dbReference>
<organism evidence="2 3">
    <name type="scientific">Alteromonas gilva</name>
    <dbReference type="NCBI Taxonomy" id="2987522"/>
    <lineage>
        <taxon>Bacteria</taxon>
        <taxon>Pseudomonadati</taxon>
        <taxon>Pseudomonadota</taxon>
        <taxon>Gammaproteobacteria</taxon>
        <taxon>Alteromonadales</taxon>
        <taxon>Alteromonadaceae</taxon>
        <taxon>Alteromonas/Salinimonas group</taxon>
        <taxon>Alteromonas</taxon>
    </lineage>
</organism>
<protein>
    <submittedName>
        <fullName evidence="2">Bacteriocin</fullName>
    </submittedName>
</protein>
<dbReference type="InterPro" id="IPR010133">
    <property type="entry name" value="Bacteriocin_signal_seq"/>
</dbReference>
<accession>A0ABT5L5N8</accession>
<dbReference type="RefSeq" id="WP_273642187.1">
    <property type="nucleotide sequence ID" value="NZ_JAQQXP010000003.1"/>
</dbReference>
<name>A0ABT5L5N8_9ALTE</name>
<proteinExistence type="predicted"/>
<sequence length="74" mass="7304">MRELNVNELQEVSGGVDELVIAGVTITGISVGMTAFAVGSALASVGGASFAAATALGADDLGKELGSAIYDLFN</sequence>
<reference evidence="2 3" key="1">
    <citation type="submission" date="2022-10" db="EMBL/GenBank/DDBJ databases">
        <title>Alteromonas sp. chi3 Genome sequencing.</title>
        <authorList>
            <person name="Park S."/>
        </authorList>
    </citation>
    <scope>NUCLEOTIDE SEQUENCE [LARGE SCALE GENOMIC DNA]</scope>
    <source>
        <strain evidence="3">chi3</strain>
    </source>
</reference>
<dbReference type="EMBL" id="JAQQXP010000003">
    <property type="protein sequence ID" value="MDC8832368.1"/>
    <property type="molecule type" value="Genomic_DNA"/>
</dbReference>
<feature type="transmembrane region" description="Helical" evidence="1">
    <location>
        <begin position="20"/>
        <end position="43"/>
    </location>
</feature>
<comment type="caution">
    <text evidence="2">The sequence shown here is derived from an EMBL/GenBank/DDBJ whole genome shotgun (WGS) entry which is preliminary data.</text>
</comment>
<keyword evidence="3" id="KW-1185">Reference proteome</keyword>
<evidence type="ECO:0000313" key="3">
    <source>
        <dbReference type="Proteomes" id="UP001218788"/>
    </source>
</evidence>